<keyword evidence="3" id="KW-1185">Reference proteome</keyword>
<gene>
    <name evidence="2" type="ORF">E6W36_09425</name>
</gene>
<dbReference type="InterPro" id="IPR028250">
    <property type="entry name" value="DsbDN"/>
</dbReference>
<feature type="domain" description="Thiol:disulfide interchange protein DsbD N-terminal" evidence="1">
    <location>
        <begin position="75"/>
        <end position="155"/>
    </location>
</feature>
<protein>
    <recommendedName>
        <fullName evidence="1">Thiol:disulfide interchange protein DsbD N-terminal domain-containing protein</fullName>
    </recommendedName>
</protein>
<name>A0A4D7CBI7_9SPHN</name>
<dbReference type="KEGG" id="hgn:E6W36_09425"/>
<dbReference type="EMBL" id="CP039704">
    <property type="protein sequence ID" value="QCI79676.1"/>
    <property type="molecule type" value="Genomic_DNA"/>
</dbReference>
<sequence>MARPHRMPESAHLRIFCQKPLDVASGRPKCMGMLFRLLILLQMMFVAPALAQSAQPQTFAQQEHTRIELVAEQSSVAAGKPLTIAVVMTPQPGWHTYWQNPGDSGSATRLNWKLPEGWSASAPAYPTPKRFTVAQLVSYVYDKPSRLLVTLTAPSIPQGQPRFPSRCRPTGWCAMMKSACRRLLRWR</sequence>
<dbReference type="Pfam" id="PF11412">
    <property type="entry name" value="DsbD_N"/>
    <property type="match status" value="1"/>
</dbReference>
<dbReference type="AlphaFoldDB" id="A0A4D7CBI7"/>
<evidence type="ECO:0000259" key="1">
    <source>
        <dbReference type="Pfam" id="PF11412"/>
    </source>
</evidence>
<proteinExistence type="predicted"/>
<reference evidence="3" key="1">
    <citation type="submission" date="2019-04" db="EMBL/GenBank/DDBJ databases">
        <title>Complete genome sequence of Sphingomonas sp. W1-2-3.</title>
        <authorList>
            <person name="Im W.T."/>
        </authorList>
    </citation>
    <scope>NUCLEOTIDE SEQUENCE [LARGE SCALE GENOMIC DNA]</scope>
    <source>
        <strain evidence="3">W1-2-3</strain>
    </source>
</reference>
<evidence type="ECO:0000313" key="2">
    <source>
        <dbReference type="EMBL" id="QCI79676.1"/>
    </source>
</evidence>
<evidence type="ECO:0000313" key="3">
    <source>
        <dbReference type="Proteomes" id="UP000298714"/>
    </source>
</evidence>
<organism evidence="2 3">
    <name type="scientific">Hankyongella ginsenosidimutans</name>
    <dbReference type="NCBI Taxonomy" id="1763828"/>
    <lineage>
        <taxon>Bacteria</taxon>
        <taxon>Pseudomonadati</taxon>
        <taxon>Pseudomonadota</taxon>
        <taxon>Alphaproteobacteria</taxon>
        <taxon>Sphingomonadales</taxon>
        <taxon>Sphingomonadaceae</taxon>
        <taxon>Hankyongella</taxon>
    </lineage>
</organism>
<dbReference type="Proteomes" id="UP000298714">
    <property type="component" value="Chromosome"/>
</dbReference>
<accession>A0A4D7CBI7</accession>